<name>A0A132A623_SARSC</name>
<dbReference type="Proteomes" id="UP000616769">
    <property type="component" value="Unassembled WGS sequence"/>
</dbReference>
<evidence type="ECO:0000313" key="9">
    <source>
        <dbReference type="EnsemblMetazoa" id="KAF7493733.1"/>
    </source>
</evidence>
<dbReference type="AlphaFoldDB" id="A0A132A623"/>
<evidence type="ECO:0000256" key="3">
    <source>
        <dbReference type="ARBA" id="ARBA00022741"/>
    </source>
</evidence>
<keyword evidence="5" id="KW-0206">Cytoskeleton</keyword>
<dbReference type="PROSITE" id="PS00432">
    <property type="entry name" value="ACTINS_2"/>
    <property type="match status" value="1"/>
</dbReference>
<dbReference type="InterPro" id="IPR043129">
    <property type="entry name" value="ATPase_NBD"/>
</dbReference>
<dbReference type="CDD" id="cd10216">
    <property type="entry name" value="ASKHA_NBD_Arp1"/>
    <property type="match status" value="1"/>
</dbReference>
<gene>
    <name evidence="8" type="ORF">QR98_0048930</name>
    <name evidence="7" type="ORF">SSS_2526</name>
</gene>
<evidence type="ECO:0000313" key="7">
    <source>
        <dbReference type="EMBL" id="KAF7493733.1"/>
    </source>
</evidence>
<dbReference type="GO" id="GO:0005524">
    <property type="term" value="F:ATP binding"/>
    <property type="evidence" value="ECO:0007669"/>
    <property type="project" value="UniProtKB-KW"/>
</dbReference>
<organism evidence="8 11">
    <name type="scientific">Sarcoptes scabiei</name>
    <name type="common">Itch mite</name>
    <name type="synonym">Acarus scabiei</name>
    <dbReference type="NCBI Taxonomy" id="52283"/>
    <lineage>
        <taxon>Eukaryota</taxon>
        <taxon>Metazoa</taxon>
        <taxon>Ecdysozoa</taxon>
        <taxon>Arthropoda</taxon>
        <taxon>Chelicerata</taxon>
        <taxon>Arachnida</taxon>
        <taxon>Acari</taxon>
        <taxon>Acariformes</taxon>
        <taxon>Sarcoptiformes</taxon>
        <taxon>Astigmata</taxon>
        <taxon>Psoroptidia</taxon>
        <taxon>Sarcoptoidea</taxon>
        <taxon>Sarcoptidae</taxon>
        <taxon>Sarcoptinae</taxon>
        <taxon>Sarcoptes</taxon>
    </lineage>
</organism>
<dbReference type="InterPro" id="IPR004000">
    <property type="entry name" value="Actin"/>
</dbReference>
<evidence type="ECO:0000313" key="11">
    <source>
        <dbReference type="Proteomes" id="UP000616769"/>
    </source>
</evidence>
<dbReference type="Proteomes" id="UP000070412">
    <property type="component" value="Unassembled WGS sequence"/>
</dbReference>
<dbReference type="InterPro" id="IPR020902">
    <property type="entry name" value="Actin/actin-like_CS"/>
</dbReference>
<dbReference type="FunFam" id="3.90.640.10:FF:000007">
    <property type="entry name" value="Actin like 7B"/>
    <property type="match status" value="1"/>
</dbReference>
<dbReference type="EMBL" id="JXLN01010866">
    <property type="protein sequence ID" value="KPM06418.1"/>
    <property type="molecule type" value="Genomic_DNA"/>
</dbReference>
<dbReference type="PANTHER" id="PTHR11937">
    <property type="entry name" value="ACTIN"/>
    <property type="match status" value="1"/>
</dbReference>
<comment type="similarity">
    <text evidence="6">Belongs to the actin family.</text>
</comment>
<dbReference type="SUPFAM" id="SSF53067">
    <property type="entry name" value="Actin-like ATPase domain"/>
    <property type="match status" value="2"/>
</dbReference>
<protein>
    <submittedName>
        <fullName evidence="8">Actin-like protein 4</fullName>
    </submittedName>
    <submittedName>
        <fullName evidence="7">Actin-related protein 1</fullName>
    </submittedName>
</protein>
<sequence length="383" mass="43358">MELPMMVNQPVVIDNGSGIIKAGFAGDQIPKCLFLNLVGHPKHIRVMAGALEGDYFIGRRAEEHRGLLSIKYPMEHGIVTDWNEMEKIWHYIYSKEQLQTFAEEHPVLLTEAPINPRQNRERTAEIFFETFNVPALFISIQAVLSLYATGRTTGIVLDSGDGVTQAVPIYEGFALPLAITRSDVAGRDVTRHLKLLLRKEGHIFNTTAEFEVVKNIKEKICFLTSNPQRIYDERTVSSGTGELENATYTLPDGKTVDISVGTRLRAPEILFRSDLIGHEFEGVHDILITSINKSDLDLRKIFYQNIVLSGGNTLFKGFGDRLLNEMKKSSKDLKIRISAPQERLYSTWIGGSILASLESFKRMWISRKEYDEEGQRIVHKKTF</sequence>
<evidence type="ECO:0000256" key="4">
    <source>
        <dbReference type="ARBA" id="ARBA00022840"/>
    </source>
</evidence>
<reference evidence="8 11" key="1">
    <citation type="journal article" date="2015" name="Parasit. Vectors">
        <title>Draft genome of the scabies mite.</title>
        <authorList>
            <person name="Rider S.D.Jr."/>
            <person name="Morgan M.S."/>
            <person name="Arlian L.G."/>
        </authorList>
    </citation>
    <scope>NUCLEOTIDE SEQUENCE [LARGE SCALE GENOMIC DNA]</scope>
    <source>
        <strain evidence="8">Arlian Lab</strain>
    </source>
</reference>
<dbReference type="PRINTS" id="PR00190">
    <property type="entry name" value="ACTIN"/>
</dbReference>
<keyword evidence="10" id="KW-1185">Reference proteome</keyword>
<proteinExistence type="inferred from homology"/>
<comment type="subcellular location">
    <subcellularLocation>
        <location evidence="1">Cytoplasm</location>
    </subcellularLocation>
</comment>
<evidence type="ECO:0000256" key="2">
    <source>
        <dbReference type="ARBA" id="ARBA00022490"/>
    </source>
</evidence>
<evidence type="ECO:0000256" key="6">
    <source>
        <dbReference type="RuleBase" id="RU000487"/>
    </source>
</evidence>
<dbReference type="OrthoDB" id="5132116at2759"/>
<reference evidence="10" key="2">
    <citation type="journal article" date="2020" name="PLoS Negl. Trop. Dis.">
        <title>High-quality nuclear genome for Sarcoptes scabiei-A critical resource for a neglected parasite.</title>
        <authorList>
            <person name="Korhonen P.K."/>
            <person name="Gasser R.B."/>
            <person name="Ma G."/>
            <person name="Wang T."/>
            <person name="Stroehlein A.J."/>
            <person name="Young N.D."/>
            <person name="Ang C.S."/>
            <person name="Fernando D.D."/>
            <person name="Lu H.C."/>
            <person name="Taylor S."/>
            <person name="Reynolds S.L."/>
            <person name="Mofiz E."/>
            <person name="Najaraj S.H."/>
            <person name="Gowda H."/>
            <person name="Madugundu A."/>
            <person name="Renuse S."/>
            <person name="Holt D."/>
            <person name="Pandey A."/>
            <person name="Papenfuss A.T."/>
            <person name="Fischer K."/>
        </authorList>
    </citation>
    <scope>NUCLEOTIDE SEQUENCE [LARGE SCALE GENOMIC DNA]</scope>
</reference>
<dbReference type="VEuPathDB" id="VectorBase:SSCA000565"/>
<accession>A0A132A623</accession>
<dbReference type="Gene3D" id="3.30.420.40">
    <property type="match status" value="2"/>
</dbReference>
<evidence type="ECO:0000313" key="10">
    <source>
        <dbReference type="Proteomes" id="UP000070412"/>
    </source>
</evidence>
<dbReference type="FunFam" id="3.30.420.40:FF:000502">
    <property type="entry name" value="Actin-Related Proteins"/>
    <property type="match status" value="1"/>
</dbReference>
<dbReference type="Gene3D" id="3.90.640.10">
    <property type="entry name" value="Actin, Chain A, domain 4"/>
    <property type="match status" value="1"/>
</dbReference>
<dbReference type="EnsemblMetazoa" id="SSS_2526s_mrna">
    <property type="protein sequence ID" value="KAF7493733.1"/>
    <property type="gene ID" value="SSS_2526"/>
</dbReference>
<dbReference type="EMBL" id="WVUK01000055">
    <property type="protein sequence ID" value="KAF7493733.1"/>
    <property type="molecule type" value="Genomic_DNA"/>
</dbReference>
<evidence type="ECO:0000313" key="8">
    <source>
        <dbReference type="EMBL" id="KPM06418.1"/>
    </source>
</evidence>
<dbReference type="GO" id="GO:0005737">
    <property type="term" value="C:cytoplasm"/>
    <property type="evidence" value="ECO:0007669"/>
    <property type="project" value="UniProtKB-SubCell"/>
</dbReference>
<keyword evidence="3" id="KW-0547">Nucleotide-binding</keyword>
<keyword evidence="2" id="KW-0963">Cytoplasm</keyword>
<dbReference type="FunFam" id="3.30.420.40:FF:000058">
    <property type="entry name" value="Putative actin-related protein 5"/>
    <property type="match status" value="1"/>
</dbReference>
<evidence type="ECO:0000256" key="5">
    <source>
        <dbReference type="ARBA" id="ARBA00023212"/>
    </source>
</evidence>
<dbReference type="PROSITE" id="PS01132">
    <property type="entry name" value="ACTINS_ACT_LIKE"/>
    <property type="match status" value="1"/>
</dbReference>
<dbReference type="Pfam" id="PF00022">
    <property type="entry name" value="Actin"/>
    <property type="match status" value="1"/>
</dbReference>
<dbReference type="SMART" id="SM00268">
    <property type="entry name" value="ACTIN"/>
    <property type="match status" value="1"/>
</dbReference>
<evidence type="ECO:0000256" key="1">
    <source>
        <dbReference type="ARBA" id="ARBA00004496"/>
    </source>
</evidence>
<reference evidence="7" key="3">
    <citation type="submission" date="2020-01" db="EMBL/GenBank/DDBJ databases">
        <authorList>
            <person name="Korhonen P.K.K."/>
            <person name="Guangxu M.G."/>
            <person name="Wang T.W."/>
            <person name="Stroehlein A.J.S."/>
            <person name="Young N.D."/>
            <person name="Ang C.-S.A."/>
            <person name="Fernando D.W.F."/>
            <person name="Lu H.L."/>
            <person name="Taylor S.T."/>
            <person name="Ehtesham M.E.M."/>
            <person name="Najaraj S.H.N."/>
            <person name="Harsha G.H.G."/>
            <person name="Madugundu A.M."/>
            <person name="Renuse S.R."/>
            <person name="Holt D.H."/>
            <person name="Pandey A.P."/>
            <person name="Papenfuss A.P."/>
            <person name="Gasser R.B.G."/>
            <person name="Fischer K.F."/>
        </authorList>
    </citation>
    <scope>NUCLEOTIDE SEQUENCE</scope>
    <source>
        <strain evidence="7">SSS_KF_BRIS2020</strain>
    </source>
</reference>
<dbReference type="InterPro" id="IPR004001">
    <property type="entry name" value="Actin_CS"/>
</dbReference>
<reference evidence="9" key="4">
    <citation type="submission" date="2022-06" db="UniProtKB">
        <authorList>
            <consortium name="EnsemblMetazoa"/>
        </authorList>
    </citation>
    <scope>IDENTIFICATION</scope>
</reference>
<keyword evidence="4" id="KW-0067">ATP-binding</keyword>